<dbReference type="SUPFAM" id="SSF50156">
    <property type="entry name" value="PDZ domain-like"/>
    <property type="match status" value="1"/>
</dbReference>
<dbReference type="PANTHER" id="PTHR43343:SF3">
    <property type="entry name" value="PROTEASE DO-LIKE 8, CHLOROPLASTIC"/>
    <property type="match status" value="1"/>
</dbReference>
<dbReference type="Gene3D" id="2.40.10.120">
    <property type="match status" value="1"/>
</dbReference>
<organism evidence="6 7">
    <name type="scientific">Rugosimonospora acidiphila</name>
    <dbReference type="NCBI Taxonomy" id="556531"/>
    <lineage>
        <taxon>Bacteria</taxon>
        <taxon>Bacillati</taxon>
        <taxon>Actinomycetota</taxon>
        <taxon>Actinomycetes</taxon>
        <taxon>Micromonosporales</taxon>
        <taxon>Micromonosporaceae</taxon>
        <taxon>Rugosimonospora</taxon>
    </lineage>
</organism>
<evidence type="ECO:0000256" key="3">
    <source>
        <dbReference type="SAM" id="MobiDB-lite"/>
    </source>
</evidence>
<evidence type="ECO:0000256" key="2">
    <source>
        <dbReference type="ARBA" id="ARBA00022801"/>
    </source>
</evidence>
<name>A0ABP9RMK0_9ACTN</name>
<dbReference type="SMART" id="SM00228">
    <property type="entry name" value="PDZ"/>
    <property type="match status" value="1"/>
</dbReference>
<keyword evidence="1" id="KW-0645">Protease</keyword>
<feature type="compositionally biased region" description="Polar residues" evidence="3">
    <location>
        <begin position="59"/>
        <end position="69"/>
    </location>
</feature>
<dbReference type="InterPro" id="IPR036034">
    <property type="entry name" value="PDZ_sf"/>
</dbReference>
<dbReference type="Gene3D" id="2.30.42.10">
    <property type="match status" value="1"/>
</dbReference>
<dbReference type="PANTHER" id="PTHR43343">
    <property type="entry name" value="PEPTIDASE S12"/>
    <property type="match status" value="1"/>
</dbReference>
<evidence type="ECO:0000256" key="1">
    <source>
        <dbReference type="ARBA" id="ARBA00022670"/>
    </source>
</evidence>
<dbReference type="PROSITE" id="PS50106">
    <property type="entry name" value="PDZ"/>
    <property type="match status" value="1"/>
</dbReference>
<keyword evidence="4" id="KW-0812">Transmembrane</keyword>
<feature type="domain" description="PDZ" evidence="5">
    <location>
        <begin position="411"/>
        <end position="481"/>
    </location>
</feature>
<feature type="compositionally biased region" description="Gly residues" evidence="3">
    <location>
        <begin position="165"/>
        <end position="175"/>
    </location>
</feature>
<evidence type="ECO:0000259" key="5">
    <source>
        <dbReference type="PROSITE" id="PS50106"/>
    </source>
</evidence>
<feature type="compositionally biased region" description="Pro residues" evidence="3">
    <location>
        <begin position="95"/>
        <end position="109"/>
    </location>
</feature>
<evidence type="ECO:0000313" key="7">
    <source>
        <dbReference type="Proteomes" id="UP001501570"/>
    </source>
</evidence>
<keyword evidence="2" id="KW-0378">Hydrolase</keyword>
<dbReference type="RefSeq" id="WP_345627047.1">
    <property type="nucleotide sequence ID" value="NZ_BAABJQ010000003.1"/>
</dbReference>
<protein>
    <submittedName>
        <fullName evidence="6">Trypsin-like peptidase domain-containing protein</fullName>
    </submittedName>
</protein>
<feature type="region of interest" description="Disordered" evidence="3">
    <location>
        <begin position="1"/>
        <end position="109"/>
    </location>
</feature>
<sequence length="520" mass="50851">MSAASEPTPGDRPPADDTTEGLRPPTAAQGQPGGYVPPPPYHTAPGMGAVPGYPAPGQGDQSWYANQPIYQPGYATPGYPPHGAPQDQPTAWGWPPQPGAPWGPPVGPQPRPISHRIPVLVGLGCALIIVAMVAGLLVGRAVWQPTSSPTSNAGSTGNGTFPGFTGPGSNPGVGPGNQAPNAPAGPANASAIADAVSPALVDVVTQLGFQGGEAAGTGMVLTSNGVVLTNNHVIEGATAISVTDIGNGKTYTASVVGYDRSDDVAVIQLANASGLKTVSTADSSKVKVNDPILAIGNAGGVGGTPSVAGGTVTALNQAITASDESGGGSEQLTGLIQLNADVQPGDSGGPLVNADGKVVGMDTAASAGFQFQNQGNQGFAIPINQATTIANQIRGSKSSATVHIGESAFLGVEVSAGSQGGDQGGFGGNGGGGNGGGGNGGSNSNAAIVAGVVNGSPAEQAGLQEGDVITSLGGKTVDSATTLTNLMTQHHPGDKVNLGWTDTAGQSQSTTVQLATGPAF</sequence>
<comment type="caution">
    <text evidence="6">The sequence shown here is derived from an EMBL/GenBank/DDBJ whole genome shotgun (WGS) entry which is preliminary data.</text>
</comment>
<dbReference type="SUPFAM" id="SSF50494">
    <property type="entry name" value="Trypsin-like serine proteases"/>
    <property type="match status" value="1"/>
</dbReference>
<keyword evidence="4" id="KW-0472">Membrane</keyword>
<dbReference type="InterPro" id="IPR001478">
    <property type="entry name" value="PDZ"/>
</dbReference>
<feature type="transmembrane region" description="Helical" evidence="4">
    <location>
        <begin position="119"/>
        <end position="143"/>
    </location>
</feature>
<accession>A0ABP9RMK0</accession>
<feature type="region of interest" description="Disordered" evidence="3">
    <location>
        <begin position="420"/>
        <end position="439"/>
    </location>
</feature>
<feature type="region of interest" description="Disordered" evidence="3">
    <location>
        <begin position="146"/>
        <end position="188"/>
    </location>
</feature>
<feature type="compositionally biased region" description="Low complexity" evidence="3">
    <location>
        <begin position="154"/>
        <end position="164"/>
    </location>
</feature>
<dbReference type="Pfam" id="PF13180">
    <property type="entry name" value="PDZ_2"/>
    <property type="match status" value="1"/>
</dbReference>
<dbReference type="PRINTS" id="PR00834">
    <property type="entry name" value="PROTEASES2C"/>
</dbReference>
<dbReference type="Proteomes" id="UP001501570">
    <property type="component" value="Unassembled WGS sequence"/>
</dbReference>
<dbReference type="EMBL" id="BAABJQ010000003">
    <property type="protein sequence ID" value="GAA5180568.1"/>
    <property type="molecule type" value="Genomic_DNA"/>
</dbReference>
<evidence type="ECO:0000256" key="4">
    <source>
        <dbReference type="SAM" id="Phobius"/>
    </source>
</evidence>
<reference evidence="7" key="1">
    <citation type="journal article" date="2019" name="Int. J. Syst. Evol. Microbiol.">
        <title>The Global Catalogue of Microorganisms (GCM) 10K type strain sequencing project: providing services to taxonomists for standard genome sequencing and annotation.</title>
        <authorList>
            <consortium name="The Broad Institute Genomics Platform"/>
            <consortium name="The Broad Institute Genome Sequencing Center for Infectious Disease"/>
            <person name="Wu L."/>
            <person name="Ma J."/>
        </authorList>
    </citation>
    <scope>NUCLEOTIDE SEQUENCE [LARGE SCALE GENOMIC DNA]</scope>
    <source>
        <strain evidence="7">JCM 18304</strain>
    </source>
</reference>
<dbReference type="InterPro" id="IPR001940">
    <property type="entry name" value="Peptidase_S1C"/>
</dbReference>
<gene>
    <name evidence="6" type="ORF">GCM10023322_13160</name>
</gene>
<dbReference type="Pfam" id="PF13365">
    <property type="entry name" value="Trypsin_2"/>
    <property type="match status" value="1"/>
</dbReference>
<dbReference type="InterPro" id="IPR051201">
    <property type="entry name" value="Chloro_Bact_Ser_Proteases"/>
</dbReference>
<feature type="compositionally biased region" description="Low complexity" evidence="3">
    <location>
        <begin position="176"/>
        <end position="188"/>
    </location>
</feature>
<keyword evidence="4" id="KW-1133">Transmembrane helix</keyword>
<evidence type="ECO:0000313" key="6">
    <source>
        <dbReference type="EMBL" id="GAA5180568.1"/>
    </source>
</evidence>
<proteinExistence type="predicted"/>
<keyword evidence="7" id="KW-1185">Reference proteome</keyword>
<dbReference type="InterPro" id="IPR009003">
    <property type="entry name" value="Peptidase_S1_PA"/>
</dbReference>